<feature type="compositionally biased region" description="Polar residues" evidence="1">
    <location>
        <begin position="34"/>
        <end position="45"/>
    </location>
</feature>
<feature type="region of interest" description="Disordered" evidence="1">
    <location>
        <begin position="1"/>
        <end position="49"/>
    </location>
</feature>
<dbReference type="Proteomes" id="UP000078529">
    <property type="component" value="Unassembled WGS sequence"/>
</dbReference>
<accession>A0A175RWC2</accession>
<evidence type="ECO:0000313" key="2">
    <source>
        <dbReference type="EMBL" id="KTR08105.1"/>
    </source>
</evidence>
<keyword evidence="3" id="KW-1185">Reference proteome</keyword>
<dbReference type="EMBL" id="LDQA01000006">
    <property type="protein sequence ID" value="KTR08105.1"/>
    <property type="molecule type" value="Genomic_DNA"/>
</dbReference>
<reference evidence="2 3" key="1">
    <citation type="journal article" date="2016" name="Front. Microbiol.">
        <title>Genomic Resource of Rice Seed Associated Bacteria.</title>
        <authorList>
            <person name="Midha S."/>
            <person name="Bansal K."/>
            <person name="Sharma S."/>
            <person name="Kumar N."/>
            <person name="Patil P.P."/>
            <person name="Chaudhry V."/>
            <person name="Patil P.B."/>
        </authorList>
    </citation>
    <scope>NUCLEOTIDE SEQUENCE [LARGE SCALE GENOMIC DNA]</scope>
    <source>
        <strain evidence="2 3">NS365</strain>
    </source>
</reference>
<name>A0A175RWC2_9HYPH</name>
<gene>
    <name evidence="2" type="ORF">NS365_01735</name>
</gene>
<evidence type="ECO:0000256" key="1">
    <source>
        <dbReference type="SAM" id="MobiDB-lite"/>
    </source>
</evidence>
<sequence length="116" mass="12525">MHGWRLGRQRFMPARPTDASVKDGQGIRARTRDTNGWPQGFSNESRGGVCAGTTRETIASRANLYSKHVIRRGSTWQMAKAEANVAASINAHISYKIHSTQVLAGAGHSLSGALAH</sequence>
<proteinExistence type="predicted"/>
<organism evidence="2 3">
    <name type="scientific">Aureimonas ureilytica</name>
    <dbReference type="NCBI Taxonomy" id="401562"/>
    <lineage>
        <taxon>Bacteria</taxon>
        <taxon>Pseudomonadati</taxon>
        <taxon>Pseudomonadota</taxon>
        <taxon>Alphaproteobacteria</taxon>
        <taxon>Hyphomicrobiales</taxon>
        <taxon>Aurantimonadaceae</taxon>
        <taxon>Aureimonas</taxon>
    </lineage>
</organism>
<dbReference type="PATRIC" id="fig|401562.4.peg.3917"/>
<evidence type="ECO:0000313" key="3">
    <source>
        <dbReference type="Proteomes" id="UP000078529"/>
    </source>
</evidence>
<dbReference type="AlphaFoldDB" id="A0A175RWC2"/>
<comment type="caution">
    <text evidence="2">The sequence shown here is derived from an EMBL/GenBank/DDBJ whole genome shotgun (WGS) entry which is preliminary data.</text>
</comment>
<protein>
    <submittedName>
        <fullName evidence="2">Uncharacterized protein</fullName>
    </submittedName>
</protein>